<dbReference type="Proteomes" id="UP000217348">
    <property type="component" value="Chromosome"/>
</dbReference>
<gene>
    <name evidence="2" type="ORF">CGC58_10410</name>
</gene>
<protein>
    <recommendedName>
        <fullName evidence="4">GTP-binding protein</fullName>
    </recommendedName>
</protein>
<dbReference type="OrthoDB" id="1451346at2"/>
<evidence type="ECO:0000256" key="1">
    <source>
        <dbReference type="SAM" id="Phobius"/>
    </source>
</evidence>
<dbReference type="EMBL" id="CP022387">
    <property type="protein sequence ID" value="ATA90095.1"/>
    <property type="molecule type" value="Genomic_DNA"/>
</dbReference>
<dbReference type="AlphaFoldDB" id="A0A250G034"/>
<dbReference type="KEGG" id="csto:CGC58_10410"/>
<organism evidence="2 3">
    <name type="scientific">Capnocytophaga stomatis</name>
    <dbReference type="NCBI Taxonomy" id="1848904"/>
    <lineage>
        <taxon>Bacteria</taxon>
        <taxon>Pseudomonadati</taxon>
        <taxon>Bacteroidota</taxon>
        <taxon>Flavobacteriia</taxon>
        <taxon>Flavobacteriales</taxon>
        <taxon>Flavobacteriaceae</taxon>
        <taxon>Capnocytophaga</taxon>
    </lineage>
</organism>
<proteinExistence type="predicted"/>
<keyword evidence="1" id="KW-1133">Transmembrane helix</keyword>
<sequence length="164" mass="19581">MKQLNKSIPLRPRFVVESEKSAEILLEHTKELKTKLANEYKIVISDRQIWIHIHRNQRKYFSPHLNLELQPEEKGTRIRALFGPDPGLWTFFMFLHFIVAGIFMFFAIAAYSHHLLKESYIFDLMMMGLMVILWFSLYFFARITRTKGVPQMYELKNILDEIVE</sequence>
<dbReference type="RefSeq" id="WP_095896643.1">
    <property type="nucleotide sequence ID" value="NZ_BOPJ01000015.1"/>
</dbReference>
<evidence type="ECO:0000313" key="3">
    <source>
        <dbReference type="Proteomes" id="UP000217348"/>
    </source>
</evidence>
<reference evidence="3" key="1">
    <citation type="submission" date="2017-06" db="EMBL/GenBank/DDBJ databases">
        <title>Capnocytophaga spp. assemblies.</title>
        <authorList>
            <person name="Gulvik C.A."/>
        </authorList>
    </citation>
    <scope>NUCLEOTIDE SEQUENCE [LARGE SCALE GENOMIC DNA]</scope>
    <source>
        <strain evidence="3">H2177</strain>
    </source>
</reference>
<accession>A0A250G034</accession>
<evidence type="ECO:0000313" key="2">
    <source>
        <dbReference type="EMBL" id="ATA90095.1"/>
    </source>
</evidence>
<keyword evidence="1" id="KW-0472">Membrane</keyword>
<feature type="transmembrane region" description="Helical" evidence="1">
    <location>
        <begin position="120"/>
        <end position="141"/>
    </location>
</feature>
<feature type="transmembrane region" description="Helical" evidence="1">
    <location>
        <begin position="87"/>
        <end position="108"/>
    </location>
</feature>
<keyword evidence="1" id="KW-0812">Transmembrane</keyword>
<evidence type="ECO:0008006" key="4">
    <source>
        <dbReference type="Google" id="ProtNLM"/>
    </source>
</evidence>
<name>A0A250G034_9FLAO</name>